<dbReference type="InParanoid" id="A3LYY1"/>
<evidence type="ECO:0000256" key="3">
    <source>
        <dbReference type="SAM" id="SignalP"/>
    </source>
</evidence>
<name>A3LYY1_PICST</name>
<dbReference type="STRING" id="322104.A3LYY1"/>
<feature type="compositionally biased region" description="Basic and acidic residues" evidence="1">
    <location>
        <begin position="670"/>
        <end position="682"/>
    </location>
</feature>
<feature type="signal peptide" evidence="3">
    <location>
        <begin position="1"/>
        <end position="23"/>
    </location>
</feature>
<dbReference type="OMA" id="GWLNMYQ"/>
<feature type="compositionally biased region" description="Acidic residues" evidence="1">
    <location>
        <begin position="657"/>
        <end position="667"/>
    </location>
</feature>
<dbReference type="HOGENOM" id="CLU_401708_0_0_1"/>
<dbReference type="GeneID" id="4840522"/>
<reference evidence="4 5" key="1">
    <citation type="journal article" date="2007" name="Nat. Biotechnol.">
        <title>Genome sequence of the lignocellulose-bioconverting and xylose-fermenting yeast Pichia stipitis.</title>
        <authorList>
            <person name="Jeffries T.W."/>
            <person name="Grigoriev I.V."/>
            <person name="Grimwood J."/>
            <person name="Laplaza J.M."/>
            <person name="Aerts A."/>
            <person name="Salamov A."/>
            <person name="Schmutz J."/>
            <person name="Lindquist E."/>
            <person name="Dehal P."/>
            <person name="Shapiro H."/>
            <person name="Jin Y.S."/>
            <person name="Passoth V."/>
            <person name="Richardson P.M."/>
        </authorList>
    </citation>
    <scope>NUCLEOTIDE SEQUENCE [LARGE SCALE GENOMIC DNA]</scope>
    <source>
        <strain evidence="5">ATCC 58785 / CBS 6054 / NBRC 10063 / NRRL Y-11545</strain>
    </source>
</reference>
<dbReference type="Gene3D" id="2.120.10.80">
    <property type="entry name" value="Kelch-type beta propeller"/>
    <property type="match status" value="1"/>
</dbReference>
<keyword evidence="2" id="KW-0472">Membrane</keyword>
<dbReference type="InterPro" id="IPR015915">
    <property type="entry name" value="Kelch-typ_b-propeller"/>
</dbReference>
<dbReference type="Proteomes" id="UP000002258">
    <property type="component" value="Chromosome 7"/>
</dbReference>
<evidence type="ECO:0000256" key="2">
    <source>
        <dbReference type="SAM" id="Phobius"/>
    </source>
</evidence>
<keyword evidence="3" id="KW-0732">Signal</keyword>
<evidence type="ECO:0000313" key="5">
    <source>
        <dbReference type="Proteomes" id="UP000002258"/>
    </source>
</evidence>
<feature type="region of interest" description="Disordered" evidence="1">
    <location>
        <begin position="643"/>
        <end position="693"/>
    </location>
</feature>
<keyword evidence="2" id="KW-0812">Transmembrane</keyword>
<feature type="chain" id="PRO_5002655722" evidence="3">
    <location>
        <begin position="24"/>
        <end position="693"/>
    </location>
</feature>
<feature type="transmembrane region" description="Helical" evidence="2">
    <location>
        <begin position="397"/>
        <end position="418"/>
    </location>
</feature>
<evidence type="ECO:0000313" key="4">
    <source>
        <dbReference type="EMBL" id="ABN68059.2"/>
    </source>
</evidence>
<dbReference type="RefSeq" id="XP_001386088.2">
    <property type="nucleotide sequence ID" value="XM_001386051.1"/>
</dbReference>
<keyword evidence="5" id="KW-1185">Reference proteome</keyword>
<evidence type="ECO:0000256" key="1">
    <source>
        <dbReference type="SAM" id="MobiDB-lite"/>
    </source>
</evidence>
<dbReference type="eggNOG" id="ENOG502SE2S">
    <property type="taxonomic scope" value="Eukaryota"/>
</dbReference>
<protein>
    <submittedName>
        <fullName evidence="4">Uncharacterized protein</fullName>
    </submittedName>
</protein>
<dbReference type="EMBL" id="CP000501">
    <property type="protein sequence ID" value="ABN68059.2"/>
    <property type="molecule type" value="Genomic_DNA"/>
</dbReference>
<dbReference type="SUPFAM" id="SSF50965">
    <property type="entry name" value="Galactose oxidase, central domain"/>
    <property type="match status" value="1"/>
</dbReference>
<dbReference type="OrthoDB" id="3980762at2759"/>
<dbReference type="AlphaFoldDB" id="A3LYY1"/>
<keyword evidence="2" id="KW-1133">Transmembrane helix</keyword>
<accession>A3LYY1</accession>
<gene>
    <name evidence="4" type="ORF">PICST_85176</name>
</gene>
<sequence>MTPIPSWWMLLSAIALFIGGITASSSNNNWNTLYAYVDGRIYIHLKNNDLLALNFSIAGFSGSSNGLSVTDIDLTNNQQVETLPSPPENATLFLFNEELYGLIGVKTNSKLDVCGEGIIQLLKFDSTQKMWSQVHANLNFNNINDASYYQHATVLTTPTDTDTVYLYGGICDSQHGIVSNRLLSFNMSSYEFVNITTSTKPEAFYGAGNLLAPNPQTQLVIGGQSNQGWLNMYQLATWDFSSGWSFKQINKDGNDPTMNSRTFPLILPIFSQLSNNTIEAVSNFLSIQEVLLIGGDLLGEESTPQYAKLSTSSNDWSWNTTFNVTWDYSEILGAATIFNTLVIINSTSEGNSKRDGSGSSYSVSLYDTNTFASVTSVKSNTTQQAASSFKHSVSKKAILGTVIPLVVIAIVVAAVIFYTRRRKRQQQQDELNALDYQIGNYFDRESMVSNKNSTRHNLLPTDYTSSKVMDLNNDSSSTLEDQASFDSWIRKRQEFDQTRLKTRNSYMASNETLFNNNMNRSSTSEEDYHATDTHHGATITNSNGSINSYTLMNRSVSRLKKSFSFNSAPGSPTSGEYGLLKKKRSTGLLRKSSEQSFVSENSPEMAVKERSDMIAEETDHESIDDQDMDVQVLVSSKRRSVLKVMNPDMGETSLDQTPEDNEDDNTEIDLSSRYDETVEIRQRVPSGGKTEDD</sequence>
<dbReference type="KEGG" id="pic:PICST_85176"/>
<organism evidence="4 5">
    <name type="scientific">Scheffersomyces stipitis (strain ATCC 58785 / CBS 6054 / NBRC 10063 / NRRL Y-11545)</name>
    <name type="common">Yeast</name>
    <name type="synonym">Pichia stipitis</name>
    <dbReference type="NCBI Taxonomy" id="322104"/>
    <lineage>
        <taxon>Eukaryota</taxon>
        <taxon>Fungi</taxon>
        <taxon>Dikarya</taxon>
        <taxon>Ascomycota</taxon>
        <taxon>Saccharomycotina</taxon>
        <taxon>Pichiomycetes</taxon>
        <taxon>Debaryomycetaceae</taxon>
        <taxon>Scheffersomyces</taxon>
    </lineage>
</organism>
<dbReference type="InterPro" id="IPR011043">
    <property type="entry name" value="Gal_Oxase/kelch_b-propeller"/>
</dbReference>
<proteinExistence type="predicted"/>